<name>B5YGB6_THEYD</name>
<dbReference type="Gene3D" id="3.40.50.150">
    <property type="entry name" value="Vaccinia Virus protein VP39"/>
    <property type="match status" value="1"/>
</dbReference>
<dbReference type="CDD" id="cd02440">
    <property type="entry name" value="AdoMet_MTases"/>
    <property type="match status" value="1"/>
</dbReference>
<reference evidence="4" key="1">
    <citation type="submission" date="2008-08" db="EMBL/GenBank/DDBJ databases">
        <title>The complete genome sequence of Thermodesulfovibrio yellowstonii strain ATCC 51303 / DSM 11347 / YP87.</title>
        <authorList>
            <person name="Dodson R.J."/>
            <person name="Durkin A.S."/>
            <person name="Wu M."/>
            <person name="Eisen J."/>
            <person name="Sutton G."/>
        </authorList>
    </citation>
    <scope>NUCLEOTIDE SEQUENCE [LARGE SCALE GENOMIC DNA]</scope>
    <source>
        <strain evidence="4">ATCC 51303 / DSM 11347 / YP87</strain>
    </source>
</reference>
<dbReference type="Gene3D" id="3.40.50.720">
    <property type="entry name" value="NAD(P)-binding Rossmann-like Domain"/>
    <property type="match status" value="1"/>
</dbReference>
<dbReference type="SUPFAM" id="SSF53335">
    <property type="entry name" value="S-adenosyl-L-methionine-dependent methyltransferases"/>
    <property type="match status" value="1"/>
</dbReference>
<keyword evidence="4" id="KW-1185">Reference proteome</keyword>
<dbReference type="EnsemblBacteria" id="ACI20816">
    <property type="protein sequence ID" value="ACI20816"/>
    <property type="gene ID" value="THEYE_A1517"/>
</dbReference>
<dbReference type="GO" id="GO:0032259">
    <property type="term" value="P:methylation"/>
    <property type="evidence" value="ECO:0007669"/>
    <property type="project" value="UniProtKB-KW"/>
</dbReference>
<dbReference type="InterPro" id="IPR038576">
    <property type="entry name" value="Methyltransf_Zn-bd_dom_put_sf"/>
</dbReference>
<dbReference type="PATRIC" id="fig|289376.4.peg.1476"/>
<dbReference type="HOGENOM" id="CLU_038800_1_0_0"/>
<dbReference type="OrthoDB" id="3637131at2"/>
<evidence type="ECO:0000313" key="3">
    <source>
        <dbReference type="EMBL" id="ACI20816.1"/>
    </source>
</evidence>
<evidence type="ECO:0000259" key="2">
    <source>
        <dbReference type="Pfam" id="PF08484"/>
    </source>
</evidence>
<dbReference type="GO" id="GO:0008168">
    <property type="term" value="F:methyltransferase activity"/>
    <property type="evidence" value="ECO:0000318"/>
    <property type="project" value="GO_Central"/>
</dbReference>
<dbReference type="Pfam" id="PF13489">
    <property type="entry name" value="Methyltransf_23"/>
    <property type="match status" value="1"/>
</dbReference>
<dbReference type="InterPro" id="IPR013630">
    <property type="entry name" value="Methyltransf_Zn-bd_dom_put"/>
</dbReference>
<dbReference type="AlphaFoldDB" id="B5YGB6"/>
<gene>
    <name evidence="3" type="ordered locus">THEYE_A1517</name>
</gene>
<dbReference type="InterPro" id="IPR013691">
    <property type="entry name" value="MeTrfase_14"/>
</dbReference>
<dbReference type="EMBL" id="CP001147">
    <property type="protein sequence ID" value="ACI20816.1"/>
    <property type="molecule type" value="Genomic_DNA"/>
</dbReference>
<dbReference type="KEGG" id="tye:THEYE_A1517"/>
<keyword evidence="3" id="KW-0489">Methyltransferase</keyword>
<reference evidence="3 4" key="2">
    <citation type="journal article" date="2015" name="Genome Announc.">
        <title>Genome Sequence of the Sulfate-Reducing Thermophilic Bacterium Thermodesulfovibrio yellowstonii Strain DSM 11347T (Phylum Nitrospirae).</title>
        <authorList>
            <person name="Bhatnagar S."/>
            <person name="Badger J.H."/>
            <person name="Madupu R."/>
            <person name="Khouri H.M."/>
            <person name="O'Connor E.M."/>
            <person name="Robb F.T."/>
            <person name="Ward N.L."/>
            <person name="Eisen J.A."/>
        </authorList>
    </citation>
    <scope>NUCLEOTIDE SEQUENCE [LARGE SCALE GENOMIC DNA]</scope>
    <source>
        <strain evidence="4">ATCC 51303 / DSM 11347 / YP87</strain>
    </source>
</reference>
<dbReference type="PANTHER" id="PTHR43861">
    <property type="entry name" value="TRANS-ACONITATE 2-METHYLTRANSFERASE-RELATED"/>
    <property type="match status" value="1"/>
</dbReference>
<dbReference type="Proteomes" id="UP000000718">
    <property type="component" value="Chromosome"/>
</dbReference>
<dbReference type="Pfam" id="PF08484">
    <property type="entry name" value="Methyltransf_14"/>
    <property type="match status" value="1"/>
</dbReference>
<proteinExistence type="predicted"/>
<evidence type="ECO:0000313" key="4">
    <source>
        <dbReference type="Proteomes" id="UP000000718"/>
    </source>
</evidence>
<accession>B5YGB6</accession>
<keyword evidence="3" id="KW-0808">Transferase</keyword>
<dbReference type="STRING" id="289376.THEYE_A1517"/>
<dbReference type="eggNOG" id="COG0500">
    <property type="taxonomic scope" value="Bacteria"/>
</dbReference>
<protein>
    <submittedName>
        <fullName evidence="3">Methyltransferase, putative</fullName>
    </submittedName>
</protein>
<dbReference type="Pfam" id="PF08421">
    <property type="entry name" value="Methyltransf_13"/>
    <property type="match status" value="1"/>
</dbReference>
<dbReference type="PANTHER" id="PTHR43861:SF5">
    <property type="entry name" value="BLL5978 PROTEIN"/>
    <property type="match status" value="1"/>
</dbReference>
<sequence>MKEILNCKCRICGSKRLYEVITLEKMPLTDEFITQDDFGKEFLSDIVIGICSNCGITQNCNDLNMSLYYDKYEYSVGYSPLFNHFMEKLVEKTIKFFSKKNLQSVKVLEIGSGSGELLEKFKRCGVSVLGIEPSSSLCKFANKKGIPTLNSFFCYDMVENIPADFKTVDCIISCYTFDHLPDINDALQACRKILNKNGKLIIEIHDLDLIIKRKEFCLFEHEHYFYLNKETAEFVFNKNGFNIIDFNLLRNEERRANSLLIVAEPKYDDNYINLNLEIELKKVSGLKENITELINKIDAWLLNNSKYKIVAYGAGGRGVMTIAALKNYKYFNVIIDKNPKGDNIYLPKTHIPIKKPEFLINTRVDYIFVFSYGYFKEIIQELSKYGYSKKQFVSLLDFS</sequence>
<dbReference type="RefSeq" id="WP_012545547.1">
    <property type="nucleotide sequence ID" value="NC_011296.1"/>
</dbReference>
<dbReference type="InParanoid" id="B5YGB6"/>
<dbReference type="InterPro" id="IPR029063">
    <property type="entry name" value="SAM-dependent_MTases_sf"/>
</dbReference>
<dbReference type="Gene3D" id="6.20.50.110">
    <property type="entry name" value="Methyltransferase, zinc-binding domain"/>
    <property type="match status" value="1"/>
</dbReference>
<organism evidence="3 4">
    <name type="scientific">Thermodesulfovibrio yellowstonii (strain ATCC 51303 / DSM 11347 / YP87)</name>
    <dbReference type="NCBI Taxonomy" id="289376"/>
    <lineage>
        <taxon>Bacteria</taxon>
        <taxon>Pseudomonadati</taxon>
        <taxon>Nitrospirota</taxon>
        <taxon>Thermodesulfovibrionia</taxon>
        <taxon>Thermodesulfovibrionales</taxon>
        <taxon>Thermodesulfovibrionaceae</taxon>
        <taxon>Thermodesulfovibrio</taxon>
    </lineage>
</organism>
<feature type="domain" description="Methyltransferase putative zinc binding" evidence="1">
    <location>
        <begin position="9"/>
        <end position="58"/>
    </location>
</feature>
<feature type="domain" description="C-methyltransferase" evidence="2">
    <location>
        <begin position="282"/>
        <end position="394"/>
    </location>
</feature>
<evidence type="ECO:0000259" key="1">
    <source>
        <dbReference type="Pfam" id="PF08421"/>
    </source>
</evidence>